<dbReference type="InterPro" id="IPR002125">
    <property type="entry name" value="CMP_dCMP_dom"/>
</dbReference>
<evidence type="ECO:0000313" key="4">
    <source>
        <dbReference type="EMBL" id="QHT22294.1"/>
    </source>
</evidence>
<dbReference type="GO" id="GO:0008270">
    <property type="term" value="F:zinc ion binding"/>
    <property type="evidence" value="ECO:0007669"/>
    <property type="project" value="InterPro"/>
</dbReference>
<keyword evidence="1" id="KW-0479">Metal-binding</keyword>
<keyword evidence="2" id="KW-0862">Zinc</keyword>
<evidence type="ECO:0000256" key="1">
    <source>
        <dbReference type="ARBA" id="ARBA00022723"/>
    </source>
</evidence>
<organism evidence="4">
    <name type="scientific">viral metagenome</name>
    <dbReference type="NCBI Taxonomy" id="1070528"/>
    <lineage>
        <taxon>unclassified sequences</taxon>
        <taxon>metagenomes</taxon>
        <taxon>organismal metagenomes</taxon>
    </lineage>
</organism>
<dbReference type="PROSITE" id="PS00903">
    <property type="entry name" value="CYT_DCMP_DEAMINASES_1"/>
    <property type="match status" value="1"/>
</dbReference>
<evidence type="ECO:0000256" key="2">
    <source>
        <dbReference type="ARBA" id="ARBA00022833"/>
    </source>
</evidence>
<proteinExistence type="predicted"/>
<dbReference type="InterPro" id="IPR016192">
    <property type="entry name" value="APOBEC/CMP_deaminase_Zn-bd"/>
</dbReference>
<evidence type="ECO:0000259" key="3">
    <source>
        <dbReference type="PROSITE" id="PS51747"/>
    </source>
</evidence>
<accession>A0A6C0DZS8</accession>
<dbReference type="Gene3D" id="3.40.140.10">
    <property type="entry name" value="Cytidine Deaminase, domain 2"/>
    <property type="match status" value="1"/>
</dbReference>
<name>A0A6C0DZS8_9ZZZZ</name>
<dbReference type="GO" id="GO:0016787">
    <property type="term" value="F:hydrolase activity"/>
    <property type="evidence" value="ECO:0007669"/>
    <property type="project" value="InterPro"/>
</dbReference>
<sequence>MLSKDKEKNYNKKVTKLEDEVQYLIKAAMKSELYYKHSASLLYKGTIISTGVNKYFKNVQYQDKIARLSIHAEVMALYSSNQKFTKGMDILIIGIGKTCKLRNSRPCNNCIESMREKGVRKVYYSNSDGDIVYEFLDEMPKIHESSGHALQKSKYFR</sequence>
<feature type="domain" description="CMP/dCMP-type deaminase" evidence="3">
    <location>
        <begin position="15"/>
        <end position="153"/>
    </location>
</feature>
<dbReference type="EMBL" id="MN739708">
    <property type="protein sequence ID" value="QHT22294.1"/>
    <property type="molecule type" value="Genomic_DNA"/>
</dbReference>
<dbReference type="SUPFAM" id="SSF53927">
    <property type="entry name" value="Cytidine deaminase-like"/>
    <property type="match status" value="1"/>
</dbReference>
<protein>
    <recommendedName>
        <fullName evidence="3">CMP/dCMP-type deaminase domain-containing protein</fullName>
    </recommendedName>
</protein>
<dbReference type="AlphaFoldDB" id="A0A6C0DZS8"/>
<reference evidence="4" key="1">
    <citation type="journal article" date="2020" name="Nature">
        <title>Giant virus diversity and host interactions through global metagenomics.</title>
        <authorList>
            <person name="Schulz F."/>
            <person name="Roux S."/>
            <person name="Paez-Espino D."/>
            <person name="Jungbluth S."/>
            <person name="Walsh D.A."/>
            <person name="Denef V.J."/>
            <person name="McMahon K.D."/>
            <person name="Konstantinidis K.T."/>
            <person name="Eloe-Fadrosh E.A."/>
            <person name="Kyrpides N.C."/>
            <person name="Woyke T."/>
        </authorList>
    </citation>
    <scope>NUCLEOTIDE SEQUENCE</scope>
    <source>
        <strain evidence="4">GVMAG-M-3300023179-107</strain>
    </source>
</reference>
<dbReference type="Pfam" id="PF00383">
    <property type="entry name" value="dCMP_cyt_deam_1"/>
    <property type="match status" value="1"/>
</dbReference>
<dbReference type="InterPro" id="IPR016193">
    <property type="entry name" value="Cytidine_deaminase-like"/>
</dbReference>
<dbReference type="PROSITE" id="PS51747">
    <property type="entry name" value="CYT_DCMP_DEAMINASES_2"/>
    <property type="match status" value="1"/>
</dbReference>